<name>A0ABQ1EME2_9BACL</name>
<gene>
    <name evidence="1" type="ORF">GCM10008018_24060</name>
</gene>
<dbReference type="RefSeq" id="WP_189011689.1">
    <property type="nucleotide sequence ID" value="NZ_BMHE01000009.1"/>
</dbReference>
<dbReference type="Proteomes" id="UP000615455">
    <property type="component" value="Unassembled WGS sequence"/>
</dbReference>
<dbReference type="EMBL" id="BMHE01000009">
    <property type="protein sequence ID" value="GFZ77655.1"/>
    <property type="molecule type" value="Genomic_DNA"/>
</dbReference>
<proteinExistence type="predicted"/>
<evidence type="ECO:0000313" key="2">
    <source>
        <dbReference type="Proteomes" id="UP000615455"/>
    </source>
</evidence>
<organism evidence="1 2">
    <name type="scientific">Paenibacillus marchantiophytorum</name>
    <dbReference type="NCBI Taxonomy" id="1619310"/>
    <lineage>
        <taxon>Bacteria</taxon>
        <taxon>Bacillati</taxon>
        <taxon>Bacillota</taxon>
        <taxon>Bacilli</taxon>
        <taxon>Bacillales</taxon>
        <taxon>Paenibacillaceae</taxon>
        <taxon>Paenibacillus</taxon>
    </lineage>
</organism>
<reference evidence="2" key="1">
    <citation type="journal article" date="2019" name="Int. J. Syst. Evol. Microbiol.">
        <title>The Global Catalogue of Microorganisms (GCM) 10K type strain sequencing project: providing services to taxonomists for standard genome sequencing and annotation.</title>
        <authorList>
            <consortium name="The Broad Institute Genomics Platform"/>
            <consortium name="The Broad Institute Genome Sequencing Center for Infectious Disease"/>
            <person name="Wu L."/>
            <person name="Ma J."/>
        </authorList>
    </citation>
    <scope>NUCLEOTIDE SEQUENCE [LARGE SCALE GENOMIC DNA]</scope>
    <source>
        <strain evidence="2">CGMCC 1.15043</strain>
    </source>
</reference>
<accession>A0ABQ1EME2</accession>
<evidence type="ECO:0000313" key="1">
    <source>
        <dbReference type="EMBL" id="GFZ77655.1"/>
    </source>
</evidence>
<sequence length="110" mass="13058">MHEELSELAHSLHFQIESNVPILPSEEGILVFYNQITVNSIVAYSNNIQRRYNELLKEPRIIETSHFYYVLVEGDAKRKYFRQQFKNKFISNEWDEKGNIPKAMIDNKPL</sequence>
<protein>
    <submittedName>
        <fullName evidence="1">Uncharacterized protein</fullName>
    </submittedName>
</protein>
<keyword evidence="2" id="KW-1185">Reference proteome</keyword>
<comment type="caution">
    <text evidence="1">The sequence shown here is derived from an EMBL/GenBank/DDBJ whole genome shotgun (WGS) entry which is preliminary data.</text>
</comment>